<dbReference type="Pfam" id="PF03770">
    <property type="entry name" value="IPK"/>
    <property type="match status" value="2"/>
</dbReference>
<feature type="region of interest" description="Disordered" evidence="9">
    <location>
        <begin position="165"/>
        <end position="184"/>
    </location>
</feature>
<evidence type="ECO:0000256" key="3">
    <source>
        <dbReference type="ARBA" id="ARBA00022741"/>
    </source>
</evidence>
<evidence type="ECO:0000256" key="6">
    <source>
        <dbReference type="ARBA" id="ARBA00036164"/>
    </source>
</evidence>
<keyword evidence="3" id="KW-0547">Nucleotide-binding</keyword>
<reference evidence="10" key="1">
    <citation type="submission" date="2021-01" db="EMBL/GenBank/DDBJ databases">
        <authorList>
            <person name="Corre E."/>
            <person name="Pelletier E."/>
            <person name="Niang G."/>
            <person name="Scheremetjew M."/>
            <person name="Finn R."/>
            <person name="Kale V."/>
            <person name="Holt S."/>
            <person name="Cochrane G."/>
            <person name="Meng A."/>
            <person name="Brown T."/>
            <person name="Cohen L."/>
        </authorList>
    </citation>
    <scope>NUCLEOTIDE SEQUENCE</scope>
    <source>
        <strain evidence="10">CCMP127</strain>
    </source>
</reference>
<evidence type="ECO:0000256" key="9">
    <source>
        <dbReference type="SAM" id="MobiDB-lite"/>
    </source>
</evidence>
<dbReference type="InterPro" id="IPR038286">
    <property type="entry name" value="IPK_sf"/>
</dbReference>
<dbReference type="EMBL" id="HBIM01003579">
    <property type="protein sequence ID" value="CAE0405004.1"/>
    <property type="molecule type" value="Transcribed_RNA"/>
</dbReference>
<evidence type="ECO:0000256" key="2">
    <source>
        <dbReference type="ARBA" id="ARBA00022679"/>
    </source>
</evidence>
<keyword evidence="5" id="KW-0067">ATP-binding</keyword>
<keyword evidence="2 8" id="KW-0808">Transferase</keyword>
<evidence type="ECO:0000256" key="7">
    <source>
        <dbReference type="ARBA" id="ARBA00036525"/>
    </source>
</evidence>
<feature type="region of interest" description="Disordered" evidence="9">
    <location>
        <begin position="371"/>
        <end position="426"/>
    </location>
</feature>
<dbReference type="GO" id="GO:0005634">
    <property type="term" value="C:nucleus"/>
    <property type="evidence" value="ECO:0007669"/>
    <property type="project" value="TreeGrafter"/>
</dbReference>
<dbReference type="AlphaFoldDB" id="A0A7S3KYK0"/>
<feature type="compositionally biased region" description="Low complexity" evidence="9">
    <location>
        <begin position="404"/>
        <end position="420"/>
    </location>
</feature>
<feature type="compositionally biased region" description="Low complexity" evidence="9">
    <location>
        <begin position="168"/>
        <end position="184"/>
    </location>
</feature>
<dbReference type="InterPro" id="IPR005522">
    <property type="entry name" value="IPK"/>
</dbReference>
<comment type="similarity">
    <text evidence="1 8">Belongs to the inositol phosphokinase (IPK) family.</text>
</comment>
<evidence type="ECO:0000256" key="8">
    <source>
        <dbReference type="RuleBase" id="RU363090"/>
    </source>
</evidence>
<accession>A0A7S3KYK0</accession>
<feature type="compositionally biased region" description="Low complexity" evidence="9">
    <location>
        <begin position="372"/>
        <end position="386"/>
    </location>
</feature>
<evidence type="ECO:0000313" key="10">
    <source>
        <dbReference type="EMBL" id="CAE0405004.1"/>
    </source>
</evidence>
<evidence type="ECO:0000256" key="1">
    <source>
        <dbReference type="ARBA" id="ARBA00007374"/>
    </source>
</evidence>
<proteinExistence type="inferred from homology"/>
<protein>
    <recommendedName>
        <fullName evidence="8">Kinase</fullName>
        <ecNumber evidence="8">2.7.-.-</ecNumber>
    </recommendedName>
</protein>
<name>A0A7S3KYK0_9STRA</name>
<dbReference type="GO" id="GO:0051765">
    <property type="term" value="F:inositol tetrakisphosphate kinase activity"/>
    <property type="evidence" value="ECO:0007669"/>
    <property type="project" value="TreeGrafter"/>
</dbReference>
<dbReference type="SUPFAM" id="SSF56104">
    <property type="entry name" value="SAICAR synthase-like"/>
    <property type="match status" value="1"/>
</dbReference>
<dbReference type="PANTHER" id="PTHR12400:SF51">
    <property type="entry name" value="INOSITOL POLYPHOSPHATE MULTIKINASE"/>
    <property type="match status" value="1"/>
</dbReference>
<comment type="catalytic activity">
    <reaction evidence="7">
        <text>1D-myo-inositol 1,3,4,6-tetrakisphosphate + ATP = 1D-myo-inositol 1,3,4,5,6-pentakisphosphate + ADP + H(+)</text>
        <dbReference type="Rhea" id="RHEA:12717"/>
        <dbReference type="ChEBI" id="CHEBI:15378"/>
        <dbReference type="ChEBI" id="CHEBI:30616"/>
        <dbReference type="ChEBI" id="CHEBI:57660"/>
        <dbReference type="ChEBI" id="CHEBI:57733"/>
        <dbReference type="ChEBI" id="CHEBI:456216"/>
        <dbReference type="EC" id="2.7.1.140"/>
    </reaction>
</comment>
<dbReference type="GO" id="GO:0008440">
    <property type="term" value="F:inositol-1,4,5-trisphosphate 3-kinase activity"/>
    <property type="evidence" value="ECO:0007669"/>
    <property type="project" value="TreeGrafter"/>
</dbReference>
<gene>
    <name evidence="10" type="ORF">ACOF00016_LOCUS3083</name>
</gene>
<sequence>MPSSSSSSSSSSVVSAGAKGTAITVLATTASVTAVVWTLRYLQGRARLRAETSVEKVKAALPQNKPLIDIENSEVRERIVCAAIKRASKWMTLSREDATPLHGQVGGAAMHKRPLLTLEPDYVLKPLLADHRGVREIAFYECMAVVGSTSTDGYKAYRNLVKGGASGSGTTTTTTTTSSYNSATTQQLSLPQRIQDFIDTLAVLGAFALHDPVVMALESDLETARAAARNQWRREAELLRKLSNLTPSYYGVWGQEEYEPAEPYGVSAEDAHLLLHNITLNYERPCVMDLKLGTQTYEPDAPLAKRDRESSKYRAQTTVGFRIVGMRVYDPFHPQADETGFRFFDKQYGRSLETIDAVKKALREFFTIPTRTATASTQEESQQEQQQQKDEDAQIVPPPKDATENNNGATTSANETTANEDSVTKTTAANAKEPLLRTKAISSLLFQIRTIRRWFEENDCFAFYASSLLIVYEGDRSASDVTACKMIDFGRVRRQAGGDKGYQQGLRTLKHLLADLLDEEEERLGGQAALPR</sequence>
<dbReference type="GO" id="GO:0005737">
    <property type="term" value="C:cytoplasm"/>
    <property type="evidence" value="ECO:0007669"/>
    <property type="project" value="TreeGrafter"/>
</dbReference>
<comment type="catalytic activity">
    <reaction evidence="6">
        <text>1D-myo-inositol 1,4,5-trisphosphate + 2 ATP = 1D-myo-inositol 1,3,4,5,6-pentakisphosphate + 2 ADP + 2 H(+)</text>
        <dbReference type="Rhea" id="RHEA:32359"/>
        <dbReference type="ChEBI" id="CHEBI:15378"/>
        <dbReference type="ChEBI" id="CHEBI:30616"/>
        <dbReference type="ChEBI" id="CHEBI:57733"/>
        <dbReference type="ChEBI" id="CHEBI:203600"/>
        <dbReference type="ChEBI" id="CHEBI:456216"/>
        <dbReference type="EC" id="2.7.1.151"/>
    </reaction>
</comment>
<organism evidence="10">
    <name type="scientific">Amphora coffeiformis</name>
    <dbReference type="NCBI Taxonomy" id="265554"/>
    <lineage>
        <taxon>Eukaryota</taxon>
        <taxon>Sar</taxon>
        <taxon>Stramenopiles</taxon>
        <taxon>Ochrophyta</taxon>
        <taxon>Bacillariophyta</taxon>
        <taxon>Bacillariophyceae</taxon>
        <taxon>Bacillariophycidae</taxon>
        <taxon>Thalassiophysales</taxon>
        <taxon>Catenulaceae</taxon>
        <taxon>Amphora</taxon>
    </lineage>
</organism>
<dbReference type="Gene3D" id="3.30.470.160">
    <property type="entry name" value="Inositol polyphosphate kinase"/>
    <property type="match status" value="1"/>
</dbReference>
<evidence type="ECO:0000256" key="4">
    <source>
        <dbReference type="ARBA" id="ARBA00022777"/>
    </source>
</evidence>
<dbReference type="PANTHER" id="PTHR12400">
    <property type="entry name" value="INOSITOL POLYPHOSPHATE KINASE"/>
    <property type="match status" value="1"/>
</dbReference>
<dbReference type="GO" id="GO:0032958">
    <property type="term" value="P:inositol phosphate biosynthetic process"/>
    <property type="evidence" value="ECO:0007669"/>
    <property type="project" value="InterPro"/>
</dbReference>
<dbReference type="EC" id="2.7.-.-" evidence="8"/>
<evidence type="ECO:0000256" key="5">
    <source>
        <dbReference type="ARBA" id="ARBA00022840"/>
    </source>
</evidence>
<keyword evidence="4 8" id="KW-0418">Kinase</keyword>
<dbReference type="GO" id="GO:0005524">
    <property type="term" value="F:ATP binding"/>
    <property type="evidence" value="ECO:0007669"/>
    <property type="project" value="UniProtKB-KW"/>
</dbReference>